<dbReference type="InterPro" id="IPR027417">
    <property type="entry name" value="P-loop_NTPase"/>
</dbReference>
<dbReference type="PANTHER" id="PTHR42708">
    <property type="entry name" value="ATP/GTP-BINDING PROTEIN-RELATED"/>
    <property type="match status" value="1"/>
</dbReference>
<proteinExistence type="predicted"/>
<keyword evidence="2" id="KW-1185">Reference proteome</keyword>
<dbReference type="SUPFAM" id="SSF52540">
    <property type="entry name" value="P-loop containing nucleoside triphosphate hydrolases"/>
    <property type="match status" value="1"/>
</dbReference>
<evidence type="ECO:0000313" key="1">
    <source>
        <dbReference type="EMBL" id="MFC3192712.1"/>
    </source>
</evidence>
<accession>A0ABV7J6J0</accession>
<dbReference type="EMBL" id="JBHRTS010000001">
    <property type="protein sequence ID" value="MFC3192712.1"/>
    <property type="molecule type" value="Genomic_DNA"/>
</dbReference>
<dbReference type="RefSeq" id="WP_077409401.1">
    <property type="nucleotide sequence ID" value="NZ_JBHRTS010000001.1"/>
</dbReference>
<sequence length="173" mass="19218">MHKKVAFIGSVGSGKTTIIESLSNIHTINTDVQSSVDIGKELTTVGIDYGHLVVNQDTTLGLYGVPGQQQYSLVWDFVKKGLWAICILVKNNESDSWQEVSYLIDYFEIHKGMPCVIGITHADQGCDQHTVHNINQILAKHQLNIPVYTIDPRQRDSANLIMQTLIALEEAVT</sequence>
<protein>
    <submittedName>
        <fullName evidence="1">ATP/GTP-binding protein</fullName>
    </submittedName>
</protein>
<comment type="caution">
    <text evidence="1">The sequence shown here is derived from an EMBL/GenBank/DDBJ whole genome shotgun (WGS) entry which is preliminary data.</text>
</comment>
<dbReference type="InterPro" id="IPR052705">
    <property type="entry name" value="Gliding_Motility_GTPase"/>
</dbReference>
<dbReference type="Proteomes" id="UP001595533">
    <property type="component" value="Unassembled WGS sequence"/>
</dbReference>
<organism evidence="1 2">
    <name type="scientific">Marinicella sediminis</name>
    <dbReference type="NCBI Taxonomy" id="1792834"/>
    <lineage>
        <taxon>Bacteria</taxon>
        <taxon>Pseudomonadati</taxon>
        <taxon>Pseudomonadota</taxon>
        <taxon>Gammaproteobacteria</taxon>
        <taxon>Lysobacterales</taxon>
        <taxon>Marinicellaceae</taxon>
        <taxon>Marinicella</taxon>
    </lineage>
</organism>
<dbReference type="PANTHER" id="PTHR42708:SF1">
    <property type="entry name" value="GLIDING MOTILITY PROTEIN MGLA"/>
    <property type="match status" value="1"/>
</dbReference>
<dbReference type="CDD" id="cd00882">
    <property type="entry name" value="Ras_like_GTPase"/>
    <property type="match status" value="1"/>
</dbReference>
<name>A0ABV7J6J0_9GAMM</name>
<dbReference type="Gene3D" id="3.40.50.300">
    <property type="entry name" value="P-loop containing nucleotide triphosphate hydrolases"/>
    <property type="match status" value="1"/>
</dbReference>
<evidence type="ECO:0000313" key="2">
    <source>
        <dbReference type="Proteomes" id="UP001595533"/>
    </source>
</evidence>
<gene>
    <name evidence="1" type="ORF">ACFODZ_00530</name>
</gene>
<reference evidence="2" key="1">
    <citation type="journal article" date="2019" name="Int. J. Syst. Evol. Microbiol.">
        <title>The Global Catalogue of Microorganisms (GCM) 10K type strain sequencing project: providing services to taxonomists for standard genome sequencing and annotation.</title>
        <authorList>
            <consortium name="The Broad Institute Genomics Platform"/>
            <consortium name="The Broad Institute Genome Sequencing Center for Infectious Disease"/>
            <person name="Wu L."/>
            <person name="Ma J."/>
        </authorList>
    </citation>
    <scope>NUCLEOTIDE SEQUENCE [LARGE SCALE GENOMIC DNA]</scope>
    <source>
        <strain evidence="2">KCTC 42953</strain>
    </source>
</reference>